<dbReference type="InterPro" id="IPR009057">
    <property type="entry name" value="Homeodomain-like_sf"/>
</dbReference>
<dbReference type="PANTHER" id="PTHR43479">
    <property type="entry name" value="ACREF/ENVCD OPERON REPRESSOR-RELATED"/>
    <property type="match status" value="1"/>
</dbReference>
<dbReference type="PROSITE" id="PS50977">
    <property type="entry name" value="HTH_TETR_2"/>
    <property type="match status" value="1"/>
</dbReference>
<evidence type="ECO:0000256" key="2">
    <source>
        <dbReference type="PROSITE-ProRule" id="PRU00335"/>
    </source>
</evidence>
<dbReference type="Gene3D" id="1.10.357.10">
    <property type="entry name" value="Tetracycline Repressor, domain 2"/>
    <property type="match status" value="1"/>
</dbReference>
<reference evidence="4" key="2">
    <citation type="journal article" date="2021" name="PeerJ">
        <title>Extensive microbial diversity within the chicken gut microbiome revealed by metagenomics and culture.</title>
        <authorList>
            <person name="Gilroy R."/>
            <person name="Ravi A."/>
            <person name="Getino M."/>
            <person name="Pursley I."/>
            <person name="Horton D.L."/>
            <person name="Alikhan N.F."/>
            <person name="Baker D."/>
            <person name="Gharbi K."/>
            <person name="Hall N."/>
            <person name="Watson M."/>
            <person name="Adriaenssens E.M."/>
            <person name="Foster-Nyarko E."/>
            <person name="Jarju S."/>
            <person name="Secka A."/>
            <person name="Antonio M."/>
            <person name="Oren A."/>
            <person name="Chaudhuri R.R."/>
            <person name="La Ragione R."/>
            <person name="Hildebrand F."/>
            <person name="Pallen M.J."/>
        </authorList>
    </citation>
    <scope>NUCLEOTIDE SEQUENCE</scope>
    <source>
        <strain evidence="4">517</strain>
    </source>
</reference>
<dbReference type="AlphaFoldDB" id="A0A940DGU8"/>
<dbReference type="SUPFAM" id="SSF46689">
    <property type="entry name" value="Homeodomain-like"/>
    <property type="match status" value="1"/>
</dbReference>
<evidence type="ECO:0000256" key="1">
    <source>
        <dbReference type="ARBA" id="ARBA00023125"/>
    </source>
</evidence>
<dbReference type="Proteomes" id="UP000727857">
    <property type="component" value="Unassembled WGS sequence"/>
</dbReference>
<reference evidence="4" key="1">
    <citation type="submission" date="2020-10" db="EMBL/GenBank/DDBJ databases">
        <authorList>
            <person name="Gilroy R."/>
        </authorList>
    </citation>
    <scope>NUCLEOTIDE SEQUENCE</scope>
    <source>
        <strain evidence="4">517</strain>
    </source>
</reference>
<feature type="domain" description="HTH tetR-type" evidence="3">
    <location>
        <begin position="7"/>
        <end position="67"/>
    </location>
</feature>
<sequence length="174" mass="20535">MDYAPEEYSRYYIVEALFRLMSQYEYDKIKVTDIVAKAGVGRVTFYRYFKKKEDVILYYFEHNARSFELSQKYYPRCKEDYIAVAEDVFNKFKENAQVFRLIRKARLEYVYLDYLNKSFAESFATEHGDRSAYLPYVYAGMLFNVSMAWLDEGCLTPPAELAATVVNAVYGQRA</sequence>
<accession>A0A940DGU8</accession>
<proteinExistence type="predicted"/>
<dbReference type="EMBL" id="JADINF010000070">
    <property type="protein sequence ID" value="MBO8423963.1"/>
    <property type="molecule type" value="Genomic_DNA"/>
</dbReference>
<feature type="DNA-binding region" description="H-T-H motif" evidence="2">
    <location>
        <begin position="30"/>
        <end position="49"/>
    </location>
</feature>
<keyword evidence="1 2" id="KW-0238">DNA-binding</keyword>
<name>A0A940DGU8_9FIRM</name>
<dbReference type="InterPro" id="IPR050624">
    <property type="entry name" value="HTH-type_Tx_Regulator"/>
</dbReference>
<evidence type="ECO:0000313" key="5">
    <source>
        <dbReference type="Proteomes" id="UP000727857"/>
    </source>
</evidence>
<protein>
    <submittedName>
        <fullName evidence="4">Helix-turn-helix transcriptional regulator</fullName>
    </submittedName>
</protein>
<dbReference type="GO" id="GO:0003677">
    <property type="term" value="F:DNA binding"/>
    <property type="evidence" value="ECO:0007669"/>
    <property type="project" value="UniProtKB-UniRule"/>
</dbReference>
<dbReference type="InterPro" id="IPR001647">
    <property type="entry name" value="HTH_TetR"/>
</dbReference>
<organism evidence="4 5">
    <name type="scientific">Candidatus Stercoripulliclostridium pullicola</name>
    <dbReference type="NCBI Taxonomy" id="2840953"/>
    <lineage>
        <taxon>Bacteria</taxon>
        <taxon>Bacillati</taxon>
        <taxon>Bacillota</taxon>
        <taxon>Clostridia</taxon>
        <taxon>Eubacteriales</taxon>
        <taxon>Candidatus Stercoripulliclostridium</taxon>
    </lineage>
</organism>
<evidence type="ECO:0000313" key="4">
    <source>
        <dbReference type="EMBL" id="MBO8423963.1"/>
    </source>
</evidence>
<dbReference type="PRINTS" id="PR00455">
    <property type="entry name" value="HTHTETR"/>
</dbReference>
<dbReference type="Pfam" id="PF00440">
    <property type="entry name" value="TetR_N"/>
    <property type="match status" value="1"/>
</dbReference>
<gene>
    <name evidence="4" type="ORF">IAB16_02945</name>
</gene>
<comment type="caution">
    <text evidence="4">The sequence shown here is derived from an EMBL/GenBank/DDBJ whole genome shotgun (WGS) entry which is preliminary data.</text>
</comment>
<evidence type="ECO:0000259" key="3">
    <source>
        <dbReference type="PROSITE" id="PS50977"/>
    </source>
</evidence>
<dbReference type="PANTHER" id="PTHR43479:SF11">
    <property type="entry name" value="ACREF_ENVCD OPERON REPRESSOR-RELATED"/>
    <property type="match status" value="1"/>
</dbReference>